<gene>
    <name evidence="1" type="ORF">RHMOL_Rhmol07G0295900</name>
</gene>
<reference evidence="1" key="1">
    <citation type="submission" date="2022-02" db="EMBL/GenBank/DDBJ databases">
        <title>Plant Genome Project.</title>
        <authorList>
            <person name="Zhang R.-G."/>
        </authorList>
    </citation>
    <scope>NUCLEOTIDE SEQUENCE</scope>
    <source>
        <strain evidence="1">AT1</strain>
    </source>
</reference>
<evidence type="ECO:0000313" key="1">
    <source>
        <dbReference type="EMBL" id="KAI8548729.1"/>
    </source>
</evidence>
<organism evidence="1 2">
    <name type="scientific">Rhododendron molle</name>
    <name type="common">Chinese azalea</name>
    <name type="synonym">Azalea mollis</name>
    <dbReference type="NCBI Taxonomy" id="49168"/>
    <lineage>
        <taxon>Eukaryota</taxon>
        <taxon>Viridiplantae</taxon>
        <taxon>Streptophyta</taxon>
        <taxon>Embryophyta</taxon>
        <taxon>Tracheophyta</taxon>
        <taxon>Spermatophyta</taxon>
        <taxon>Magnoliopsida</taxon>
        <taxon>eudicotyledons</taxon>
        <taxon>Gunneridae</taxon>
        <taxon>Pentapetalae</taxon>
        <taxon>asterids</taxon>
        <taxon>Ericales</taxon>
        <taxon>Ericaceae</taxon>
        <taxon>Ericoideae</taxon>
        <taxon>Rhodoreae</taxon>
        <taxon>Rhododendron</taxon>
    </lineage>
</organism>
<keyword evidence="2" id="KW-1185">Reference proteome</keyword>
<evidence type="ECO:0000313" key="2">
    <source>
        <dbReference type="Proteomes" id="UP001062846"/>
    </source>
</evidence>
<dbReference type="EMBL" id="CM046394">
    <property type="protein sequence ID" value="KAI8548729.1"/>
    <property type="molecule type" value="Genomic_DNA"/>
</dbReference>
<proteinExistence type="predicted"/>
<comment type="caution">
    <text evidence="1">The sequence shown here is derived from an EMBL/GenBank/DDBJ whole genome shotgun (WGS) entry which is preliminary data.</text>
</comment>
<protein>
    <submittedName>
        <fullName evidence="1">Uncharacterized protein</fullName>
    </submittedName>
</protein>
<accession>A0ACC0N6L4</accession>
<name>A0ACC0N6L4_RHOML</name>
<sequence>MPASIVMRTKMAGEEFAPARAILRFVPSIAPPGVPPSTHSLRSVLLEDNKVKVYGSSSIVCQAQALRAASQMAKSYDTYPAHLLNSTTSGLDDRVGSTIDDRDSRAASGFSDRRLFLLQQDEVIEEGEWETDDEEEEDVEGYKSESSDDDDEIEDEVLGSENDD</sequence>
<dbReference type="Proteomes" id="UP001062846">
    <property type="component" value="Chromosome 7"/>
</dbReference>